<evidence type="ECO:0000259" key="4">
    <source>
        <dbReference type="Pfam" id="PF01266"/>
    </source>
</evidence>
<dbReference type="InterPro" id="IPR006076">
    <property type="entry name" value="FAD-dep_OxRdtase"/>
</dbReference>
<dbReference type="SUPFAM" id="SSF51905">
    <property type="entry name" value="FAD/NAD(P)-binding domain"/>
    <property type="match status" value="1"/>
</dbReference>
<organism evidence="5 6">
    <name type="scientific">Porites evermanni</name>
    <dbReference type="NCBI Taxonomy" id="104178"/>
    <lineage>
        <taxon>Eukaryota</taxon>
        <taxon>Metazoa</taxon>
        <taxon>Cnidaria</taxon>
        <taxon>Anthozoa</taxon>
        <taxon>Hexacorallia</taxon>
        <taxon>Scleractinia</taxon>
        <taxon>Fungiina</taxon>
        <taxon>Poritidae</taxon>
        <taxon>Porites</taxon>
    </lineage>
</organism>
<evidence type="ECO:0000256" key="2">
    <source>
        <dbReference type="ARBA" id="ARBA00039785"/>
    </source>
</evidence>
<protein>
    <recommendedName>
        <fullName evidence="2">FAD-dependent oxidoreductase domain-containing protein 1</fullName>
    </recommendedName>
</protein>
<keyword evidence="1" id="KW-0560">Oxidoreductase</keyword>
<name>A0ABN8N0R6_9CNID</name>
<dbReference type="Gene3D" id="3.50.50.60">
    <property type="entry name" value="FAD/NAD(P)-binding domain"/>
    <property type="match status" value="1"/>
</dbReference>
<comment type="caution">
    <text evidence="5">The sequence shown here is derived from an EMBL/GenBank/DDBJ whole genome shotgun (WGS) entry which is preliminary data.</text>
</comment>
<dbReference type="PANTHER" id="PTHR13847:SF287">
    <property type="entry name" value="FAD-DEPENDENT OXIDOREDUCTASE DOMAIN-CONTAINING PROTEIN 1"/>
    <property type="match status" value="1"/>
</dbReference>
<reference evidence="5 6" key="1">
    <citation type="submission" date="2022-05" db="EMBL/GenBank/DDBJ databases">
        <authorList>
            <consortium name="Genoscope - CEA"/>
            <person name="William W."/>
        </authorList>
    </citation>
    <scope>NUCLEOTIDE SEQUENCE [LARGE SCALE GENOMIC DNA]</scope>
</reference>
<dbReference type="InterPro" id="IPR036188">
    <property type="entry name" value="FAD/NAD-bd_sf"/>
</dbReference>
<proteinExistence type="predicted"/>
<feature type="domain" description="FAD dependent oxidoreductase" evidence="4">
    <location>
        <begin position="53"/>
        <end position="421"/>
    </location>
</feature>
<sequence>MASCRQHLLFRRILSCVTSRARKKIPSQRWFSLFTSNPKSSKNHGSFEPKIYDVVIVGGGIMGSSSAYFLANRMAPEMGRICVIEQDPTYTRASTVLSLAGIRSQFSMAENIQMCQFSFQFMSDVGQILAVDGCDPPDIQLRRRGYLFLASSDGEDVMQKNYALQSKLGCQVTLLTVKDLKERFPWLNTEGLSLASLGTGNEGYFDPWSLLNAFKRKAISLGVDYVNGEAVDFDTDQNGQISSVKVVSSSSPKNVNVIHCGQLVNAAGPNAGYLAEKLGIDLPVRPRKRYVFVLDCPGAPANESFPLGFLVDPSGLYIRHDGARFLSGLSPKSMEDYDSSDFEVDYDYFNDRMWETIAHRIPAFECLKVQSAWAGHYDYNTLDQNAIIGRHPEVRNLIFVNGFSGHGIQQSPAAGRAVSELILDGGFQTIDLSLLGFERVLRNEPMREKNIV</sequence>
<dbReference type="Proteomes" id="UP001159427">
    <property type="component" value="Unassembled WGS sequence"/>
</dbReference>
<accession>A0ABN8N0R6</accession>
<gene>
    <name evidence="5" type="ORF">PEVE_00039862</name>
</gene>
<comment type="function">
    <text evidence="3">Required for the assembly of the mitochondrial membrane respiratory chain NADH dehydrogenase (Complex I). Involved in mid-late stages of complex I assembly.</text>
</comment>
<evidence type="ECO:0000256" key="3">
    <source>
        <dbReference type="ARBA" id="ARBA00046185"/>
    </source>
</evidence>
<dbReference type="PANTHER" id="PTHR13847">
    <property type="entry name" value="SARCOSINE DEHYDROGENASE-RELATED"/>
    <property type="match status" value="1"/>
</dbReference>
<evidence type="ECO:0000313" key="5">
    <source>
        <dbReference type="EMBL" id="CAH3038445.1"/>
    </source>
</evidence>
<keyword evidence="6" id="KW-1185">Reference proteome</keyword>
<evidence type="ECO:0000313" key="6">
    <source>
        <dbReference type="Proteomes" id="UP001159427"/>
    </source>
</evidence>
<dbReference type="EMBL" id="CALNXI010000711">
    <property type="protein sequence ID" value="CAH3038445.1"/>
    <property type="molecule type" value="Genomic_DNA"/>
</dbReference>
<dbReference type="Gene3D" id="3.30.9.10">
    <property type="entry name" value="D-Amino Acid Oxidase, subunit A, domain 2"/>
    <property type="match status" value="1"/>
</dbReference>
<evidence type="ECO:0000256" key="1">
    <source>
        <dbReference type="ARBA" id="ARBA00023002"/>
    </source>
</evidence>
<dbReference type="Pfam" id="PF01266">
    <property type="entry name" value="DAO"/>
    <property type="match status" value="1"/>
</dbReference>